<evidence type="ECO:0000313" key="2">
    <source>
        <dbReference type="EMBL" id="RNA25488.1"/>
    </source>
</evidence>
<feature type="region of interest" description="Disordered" evidence="1">
    <location>
        <begin position="44"/>
        <end position="72"/>
    </location>
</feature>
<reference evidence="2 3" key="1">
    <citation type="journal article" date="2018" name="Sci. Rep.">
        <title>Genomic signatures of local adaptation to the degree of environmental predictability in rotifers.</title>
        <authorList>
            <person name="Franch-Gras L."/>
            <person name="Hahn C."/>
            <person name="Garcia-Roger E.M."/>
            <person name="Carmona M.J."/>
            <person name="Serra M."/>
            <person name="Gomez A."/>
        </authorList>
    </citation>
    <scope>NUCLEOTIDE SEQUENCE [LARGE SCALE GENOMIC DNA]</scope>
    <source>
        <strain evidence="2">HYR1</strain>
    </source>
</reference>
<comment type="caution">
    <text evidence="2">The sequence shown here is derived from an EMBL/GenBank/DDBJ whole genome shotgun (WGS) entry which is preliminary data.</text>
</comment>
<gene>
    <name evidence="2" type="ORF">BpHYR1_054479</name>
</gene>
<dbReference type="Proteomes" id="UP000276133">
    <property type="component" value="Unassembled WGS sequence"/>
</dbReference>
<feature type="compositionally biased region" description="Low complexity" evidence="1">
    <location>
        <begin position="61"/>
        <end position="72"/>
    </location>
</feature>
<evidence type="ECO:0000313" key="3">
    <source>
        <dbReference type="Proteomes" id="UP000276133"/>
    </source>
</evidence>
<dbReference type="EMBL" id="REGN01002924">
    <property type="protein sequence ID" value="RNA25488.1"/>
    <property type="molecule type" value="Genomic_DNA"/>
</dbReference>
<protein>
    <submittedName>
        <fullName evidence="2">Uncharacterized protein</fullName>
    </submittedName>
</protein>
<proteinExistence type="predicted"/>
<evidence type="ECO:0000256" key="1">
    <source>
        <dbReference type="SAM" id="MobiDB-lite"/>
    </source>
</evidence>
<accession>A0A3M7RQC2</accession>
<keyword evidence="3" id="KW-1185">Reference proteome</keyword>
<organism evidence="2 3">
    <name type="scientific">Brachionus plicatilis</name>
    <name type="common">Marine rotifer</name>
    <name type="synonym">Brachionus muelleri</name>
    <dbReference type="NCBI Taxonomy" id="10195"/>
    <lineage>
        <taxon>Eukaryota</taxon>
        <taxon>Metazoa</taxon>
        <taxon>Spiralia</taxon>
        <taxon>Gnathifera</taxon>
        <taxon>Rotifera</taxon>
        <taxon>Eurotatoria</taxon>
        <taxon>Monogononta</taxon>
        <taxon>Pseudotrocha</taxon>
        <taxon>Ploima</taxon>
        <taxon>Brachionidae</taxon>
        <taxon>Brachionus</taxon>
    </lineage>
</organism>
<dbReference type="AlphaFoldDB" id="A0A3M7RQC2"/>
<sequence>MFMSGLITVGISKTTCPLRSRPPNHTINGAVPIQQRRRTVPAVPAEPYQQRRCTEPTAAPNRTSSTSRISRTNNLKNPFENLEAQDIYDFIKDYLNYWFGWWFSSAPLLVRYGAVYDTVRRCCWYGSAGTAVKM</sequence>
<name>A0A3M7RQC2_BRAPC</name>